<feature type="region of interest" description="Disordered" evidence="1">
    <location>
        <begin position="69"/>
        <end position="97"/>
    </location>
</feature>
<evidence type="ECO:0000313" key="4">
    <source>
        <dbReference type="Proteomes" id="UP000600946"/>
    </source>
</evidence>
<comment type="caution">
    <text evidence="3">The sequence shown here is derived from an EMBL/GenBank/DDBJ whole genome shotgun (WGS) entry which is preliminary data.</text>
</comment>
<feature type="domain" description="DUF6891" evidence="2">
    <location>
        <begin position="158"/>
        <end position="339"/>
    </location>
</feature>
<dbReference type="Pfam" id="PF21831">
    <property type="entry name" value="DUF6891"/>
    <property type="match status" value="1"/>
</dbReference>
<keyword evidence="4" id="KW-1185">Reference proteome</keyword>
<protein>
    <recommendedName>
        <fullName evidence="2">DUF6891 domain-containing protein</fullName>
    </recommendedName>
</protein>
<evidence type="ECO:0000256" key="1">
    <source>
        <dbReference type="SAM" id="MobiDB-lite"/>
    </source>
</evidence>
<gene>
    <name evidence="3" type="ORF">GCM10010326_34240</name>
</gene>
<organism evidence="3 4">
    <name type="scientific">Streptomyces xanthochromogenes</name>
    <dbReference type="NCBI Taxonomy" id="67384"/>
    <lineage>
        <taxon>Bacteria</taxon>
        <taxon>Bacillati</taxon>
        <taxon>Actinomycetota</taxon>
        <taxon>Actinomycetes</taxon>
        <taxon>Kitasatosporales</taxon>
        <taxon>Streptomycetaceae</taxon>
        <taxon>Streptomyces</taxon>
    </lineage>
</organism>
<evidence type="ECO:0000259" key="2">
    <source>
        <dbReference type="Pfam" id="PF21831"/>
    </source>
</evidence>
<sequence>MARATVGHMLAITVDTENGRRHSRVTAGELAALVRRIGADGDRFLVLQRIPDLPDVFVQVWHESEEVGAGTDAGAGEGLSEGSGSNSSPGSGSGGYVLEYRDGAHDRHFRTTLGSPDPVIAAMTAWARASETWKAGLQWERLEFELPAPVPELDLTDEDRGLLEARVREVIAGGYATRAELAELAEDYLVSGGVHPISLAQARQLVDRIWLERVAEQATWQGETDPERLTRAFTVLEAAGITARENFSCCRSCGQSEIGAAGSPEARGFVYFHSQSTDAAASGHGLTLHYGGFDGLPGTTASVGREVVAALERSGLSVEWNGDPGRALDITRLDWRKRLTG</sequence>
<evidence type="ECO:0000313" key="3">
    <source>
        <dbReference type="EMBL" id="GGY37421.1"/>
    </source>
</evidence>
<accession>A0ABQ3A983</accession>
<name>A0ABQ3A983_9ACTN</name>
<proteinExistence type="predicted"/>
<dbReference type="EMBL" id="BMUU01000005">
    <property type="protein sequence ID" value="GGY37421.1"/>
    <property type="molecule type" value="Genomic_DNA"/>
</dbReference>
<dbReference type="InterPro" id="IPR054186">
    <property type="entry name" value="DUF6891"/>
</dbReference>
<dbReference type="Proteomes" id="UP000600946">
    <property type="component" value="Unassembled WGS sequence"/>
</dbReference>
<reference evidence="4" key="1">
    <citation type="journal article" date="2019" name="Int. J. Syst. Evol. Microbiol.">
        <title>The Global Catalogue of Microorganisms (GCM) 10K type strain sequencing project: providing services to taxonomists for standard genome sequencing and annotation.</title>
        <authorList>
            <consortium name="The Broad Institute Genomics Platform"/>
            <consortium name="The Broad Institute Genome Sequencing Center for Infectious Disease"/>
            <person name="Wu L."/>
            <person name="Ma J."/>
        </authorList>
    </citation>
    <scope>NUCLEOTIDE SEQUENCE [LARGE SCALE GENOMIC DNA]</scope>
    <source>
        <strain evidence="4">JCM 4594</strain>
    </source>
</reference>
<feature type="compositionally biased region" description="Gly residues" evidence="1">
    <location>
        <begin position="71"/>
        <end position="81"/>
    </location>
</feature>